<evidence type="ECO:0000313" key="2">
    <source>
        <dbReference type="RefSeq" id="XP_025075479.1"/>
    </source>
</evidence>
<organism evidence="1 2">
    <name type="scientific">Pogonomyrmex barbatus</name>
    <name type="common">red harvester ant</name>
    <dbReference type="NCBI Taxonomy" id="144034"/>
    <lineage>
        <taxon>Eukaryota</taxon>
        <taxon>Metazoa</taxon>
        <taxon>Ecdysozoa</taxon>
        <taxon>Arthropoda</taxon>
        <taxon>Hexapoda</taxon>
        <taxon>Insecta</taxon>
        <taxon>Pterygota</taxon>
        <taxon>Neoptera</taxon>
        <taxon>Endopterygota</taxon>
        <taxon>Hymenoptera</taxon>
        <taxon>Apocrita</taxon>
        <taxon>Aculeata</taxon>
        <taxon>Formicoidea</taxon>
        <taxon>Formicidae</taxon>
        <taxon>Myrmicinae</taxon>
        <taxon>Pogonomyrmex</taxon>
    </lineage>
</organism>
<dbReference type="OrthoDB" id="7551871at2759"/>
<reference evidence="2" key="1">
    <citation type="submission" date="2025-08" db="UniProtKB">
        <authorList>
            <consortium name="RefSeq"/>
        </authorList>
    </citation>
    <scope>IDENTIFICATION</scope>
</reference>
<keyword evidence="1" id="KW-1185">Reference proteome</keyword>
<dbReference type="AlphaFoldDB" id="A0A8N1S9D8"/>
<protein>
    <submittedName>
        <fullName evidence="2">Uncharacterized protein LOC112552989</fullName>
    </submittedName>
</protein>
<dbReference type="Proteomes" id="UP000504615">
    <property type="component" value="Unplaced"/>
</dbReference>
<dbReference type="RefSeq" id="XP_025075479.1">
    <property type="nucleotide sequence ID" value="XM_025219694.1"/>
</dbReference>
<proteinExistence type="predicted"/>
<name>A0A8N1S9D8_9HYME</name>
<sequence>MLCTAANIWYESVNIALRIAKCEVSCEMVDCITICNSACIACIWCILFSVCFPSFSKNLRKVDSSECCVRKKPMQKHRRTRPHDPSKCVKADSVHTRRRLKKSSCFERNRENQREHRTCCCREKMCARIEEHKNTHQCVNKNKKSKICSRQVEHSDSYKSDNSLNKKNSIAVLKADKSEYCVCKRF</sequence>
<dbReference type="GeneID" id="112552989"/>
<gene>
    <name evidence="2" type="primary">LOC112552989</name>
</gene>
<evidence type="ECO:0000313" key="1">
    <source>
        <dbReference type="Proteomes" id="UP000504615"/>
    </source>
</evidence>
<accession>A0A8N1S9D8</accession>